<proteinExistence type="predicted"/>
<name>A0A8G1A4N9_9EURY</name>
<dbReference type="AlphaFoldDB" id="A0A8G1A4N9"/>
<protein>
    <submittedName>
        <fullName evidence="1">Uncharacterized protein</fullName>
    </submittedName>
</protein>
<dbReference type="KEGG" id="mfk:E2N92_02215"/>
<dbReference type="Proteomes" id="UP000826709">
    <property type="component" value="Chromosome"/>
</dbReference>
<accession>A0A8G1A4N9</accession>
<reference evidence="1" key="2">
    <citation type="submission" date="2019-03" db="EMBL/GenBank/DDBJ databases">
        <authorList>
            <person name="Chen S.-C."/>
            <person name="Wu S.-Y."/>
            <person name="Lai M.-C."/>
        </authorList>
    </citation>
    <scope>NUCLEOTIDE SEQUENCE</scope>
    <source>
        <strain evidence="1">ML15</strain>
    </source>
</reference>
<sequence length="81" mass="9337">MVPANDDKRGQISGRLPLHLYRWLEGMVCDSEHPDRNYPNLNQALIGELTKAKTLSEISMDIEDLKRRVEALEKAMEEIRS</sequence>
<dbReference type="EMBL" id="CP037968">
    <property type="protein sequence ID" value="QYZ80364.1"/>
    <property type="molecule type" value="Genomic_DNA"/>
</dbReference>
<keyword evidence="2" id="KW-1185">Reference proteome</keyword>
<reference evidence="1" key="1">
    <citation type="journal article" date="2005" name="Int. J. Syst. Evol. Microbiol.">
        <title>Methanofollis formosanus sp. nov., isolated from a fish pond.</title>
        <authorList>
            <person name="Wu S.Y."/>
            <person name="Chen S.C."/>
            <person name="Lai M.C."/>
        </authorList>
    </citation>
    <scope>NUCLEOTIDE SEQUENCE</scope>
    <source>
        <strain evidence="1">ML15</strain>
    </source>
</reference>
<evidence type="ECO:0000313" key="2">
    <source>
        <dbReference type="Proteomes" id="UP000826709"/>
    </source>
</evidence>
<evidence type="ECO:0000313" key="1">
    <source>
        <dbReference type="EMBL" id="QYZ80364.1"/>
    </source>
</evidence>
<organism evidence="1 2">
    <name type="scientific">Methanofollis formosanus</name>
    <dbReference type="NCBI Taxonomy" id="299308"/>
    <lineage>
        <taxon>Archaea</taxon>
        <taxon>Methanobacteriati</taxon>
        <taxon>Methanobacteriota</taxon>
        <taxon>Stenosarchaea group</taxon>
        <taxon>Methanomicrobia</taxon>
        <taxon>Methanomicrobiales</taxon>
        <taxon>Methanomicrobiaceae</taxon>
        <taxon>Methanofollis</taxon>
    </lineage>
</organism>
<dbReference type="OrthoDB" id="106292at2157"/>
<gene>
    <name evidence="1" type="ORF">E2N92_02215</name>
</gene>